<accession>A0ACC0KWE2</accession>
<name>A0ACC0KWE2_CHOFU</name>
<comment type="caution">
    <text evidence="1">The sequence shown here is derived from an EMBL/GenBank/DDBJ whole genome shotgun (WGS) entry which is preliminary data.</text>
</comment>
<organism evidence="1 2">
    <name type="scientific">Choristoneura fumiferana</name>
    <name type="common">Spruce budworm moth</name>
    <name type="synonym">Archips fumiferana</name>
    <dbReference type="NCBI Taxonomy" id="7141"/>
    <lineage>
        <taxon>Eukaryota</taxon>
        <taxon>Metazoa</taxon>
        <taxon>Ecdysozoa</taxon>
        <taxon>Arthropoda</taxon>
        <taxon>Hexapoda</taxon>
        <taxon>Insecta</taxon>
        <taxon>Pterygota</taxon>
        <taxon>Neoptera</taxon>
        <taxon>Endopterygota</taxon>
        <taxon>Lepidoptera</taxon>
        <taxon>Glossata</taxon>
        <taxon>Ditrysia</taxon>
        <taxon>Tortricoidea</taxon>
        <taxon>Tortricidae</taxon>
        <taxon>Tortricinae</taxon>
        <taxon>Choristoneura</taxon>
    </lineage>
</organism>
<evidence type="ECO:0000313" key="1">
    <source>
        <dbReference type="EMBL" id="KAI8440401.1"/>
    </source>
</evidence>
<dbReference type="Proteomes" id="UP001064048">
    <property type="component" value="Chromosome 2"/>
</dbReference>
<protein>
    <submittedName>
        <fullName evidence="1">Uncharacterized protein</fullName>
    </submittedName>
</protein>
<keyword evidence="2" id="KW-1185">Reference proteome</keyword>
<sequence length="846" mass="93773">MLGFGSSNAFGILFHNFFTEQGSGSGLPLVIGVYNGALSISGFLSGIALKRYSFRQVGLVGAGLFVLGDVLTIFVQRTYQLVFTFGVVRGAGFGVMIPVSFTAFNCYFTKRRTAMMSANQTMSSMASITFPILVTYLLAEYGFRWTLALIMAVDLHLVFAMLVMHPVEWHLIKNPDVCQGRKMICENVELDLLKDPRFVSTLVGLGFAFVSDMEVATCVMVGAIADLVARFLLAVFTFFYSVDSRKIFFGGTCITIMLRIALVSSSDLWYVFAVTVVSGIVRCSVQVLFPLAQDNKKGTLHKLTIMIQYNQPNLNILVNSEKAKNKTRTSCCCIVTLFMSVGSASMARGSIQSELEKINTKETEKENGDIKDVYYNAKTPFRRQALAALGTVMLNCGVGATAGFSAILIPQLKHGKNKLGHHINTEMESWVAAAASFALIFGNMISGYLMERYGRRTSQIMLSFPFMVGWAIIGFANNIYLILLGRFITGFCQGWLGPLGSVFVGEISSPLNRSFFLAGLSLAIAFGVFMSHLFGTLMHWKYAAFLCGLFPLIGCVLTYCVKESPTWLASKNRIEDCVTSFQWYRGISPEMKDELDKIIFEQSQKDQSKSKWKTLMANIKKPEFWKPLCIMIVFFVLTQLTGVNVICAYTTEMMKELIGHNANSDTAMLSVDILRCISLVVACYLLRRLGRRPMAIFSGTSTCLTLIVLSGYLYLDKIHVIRRTSPIITLGLIAIYIIVSNFGVVPLPWNMVGELFATETKGIGSGLSVMTTSVAYFGTIKTAPAMFKSIGHHGTYLFYGISTLLGTVFLYFCLPETKGKTLLEIEEYFRHGKKRKMKSEPNNVIV</sequence>
<proteinExistence type="predicted"/>
<gene>
    <name evidence="1" type="ORF">MSG28_001725</name>
</gene>
<evidence type="ECO:0000313" key="2">
    <source>
        <dbReference type="Proteomes" id="UP001064048"/>
    </source>
</evidence>
<reference evidence="1 2" key="1">
    <citation type="journal article" date="2022" name="Genome Biol. Evol.">
        <title>The Spruce Budworm Genome: Reconstructing the Evolutionary History of Antifreeze Proteins.</title>
        <authorList>
            <person name="Beliveau C."/>
            <person name="Gagne P."/>
            <person name="Picq S."/>
            <person name="Vernygora O."/>
            <person name="Keeling C.I."/>
            <person name="Pinkney K."/>
            <person name="Doucet D."/>
            <person name="Wen F."/>
            <person name="Johnston J.S."/>
            <person name="Maaroufi H."/>
            <person name="Boyle B."/>
            <person name="Laroche J."/>
            <person name="Dewar K."/>
            <person name="Juretic N."/>
            <person name="Blackburn G."/>
            <person name="Nisole A."/>
            <person name="Brunet B."/>
            <person name="Brandao M."/>
            <person name="Lumley L."/>
            <person name="Duan J."/>
            <person name="Quan G."/>
            <person name="Lucarotti C.J."/>
            <person name="Roe A.D."/>
            <person name="Sperling F.A.H."/>
            <person name="Levesque R.C."/>
            <person name="Cusson M."/>
        </authorList>
    </citation>
    <scope>NUCLEOTIDE SEQUENCE [LARGE SCALE GENOMIC DNA]</scope>
    <source>
        <strain evidence="1">Glfc:IPQL:Cfum</strain>
    </source>
</reference>
<dbReference type="EMBL" id="CM046102">
    <property type="protein sequence ID" value="KAI8440401.1"/>
    <property type="molecule type" value="Genomic_DNA"/>
</dbReference>